<dbReference type="Gene3D" id="3.10.450.330">
    <property type="match status" value="1"/>
</dbReference>
<keyword evidence="4" id="KW-0808">Transferase</keyword>
<evidence type="ECO:0000256" key="2">
    <source>
        <dbReference type="ARBA" id="ARBA00012540"/>
    </source>
</evidence>
<dbReference type="InterPro" id="IPR056735">
    <property type="entry name" value="SUS_N"/>
</dbReference>
<evidence type="ECO:0000256" key="5">
    <source>
        <dbReference type="ARBA" id="ARBA00049030"/>
    </source>
</evidence>
<feature type="domain" description="Sucrose synthase N-terminal" evidence="6">
    <location>
        <begin position="6"/>
        <end position="49"/>
    </location>
</feature>
<dbReference type="Pfam" id="PF24861">
    <property type="entry name" value="SUS_N"/>
    <property type="match status" value="1"/>
</dbReference>
<name>A0A7J0FBF4_9ERIC</name>
<evidence type="ECO:0000256" key="1">
    <source>
        <dbReference type="ARBA" id="ARBA00005894"/>
    </source>
</evidence>
<accession>A0A7J0FBF4</accession>
<protein>
    <recommendedName>
        <fullName evidence="2">sucrose synthase</fullName>
        <ecNumber evidence="2">2.4.1.13</ecNumber>
    </recommendedName>
</protein>
<dbReference type="GO" id="GO:0005985">
    <property type="term" value="P:sucrose metabolic process"/>
    <property type="evidence" value="ECO:0007669"/>
    <property type="project" value="InterPro"/>
</dbReference>
<keyword evidence="8" id="KW-1185">Reference proteome</keyword>
<organism evidence="7 8">
    <name type="scientific">Actinidia rufa</name>
    <dbReference type="NCBI Taxonomy" id="165716"/>
    <lineage>
        <taxon>Eukaryota</taxon>
        <taxon>Viridiplantae</taxon>
        <taxon>Streptophyta</taxon>
        <taxon>Embryophyta</taxon>
        <taxon>Tracheophyta</taxon>
        <taxon>Spermatophyta</taxon>
        <taxon>Magnoliopsida</taxon>
        <taxon>eudicotyledons</taxon>
        <taxon>Gunneridae</taxon>
        <taxon>Pentapetalae</taxon>
        <taxon>asterids</taxon>
        <taxon>Ericales</taxon>
        <taxon>Actinidiaceae</taxon>
        <taxon>Actinidia</taxon>
    </lineage>
</organism>
<evidence type="ECO:0000313" key="7">
    <source>
        <dbReference type="EMBL" id="GFY95995.1"/>
    </source>
</evidence>
<evidence type="ECO:0000259" key="6">
    <source>
        <dbReference type="Pfam" id="PF24861"/>
    </source>
</evidence>
<reference evidence="7 8" key="1">
    <citation type="submission" date="2019-07" db="EMBL/GenBank/DDBJ databases">
        <title>De Novo Assembly of kiwifruit Actinidia rufa.</title>
        <authorList>
            <person name="Sugita-Konishi S."/>
            <person name="Sato K."/>
            <person name="Mori E."/>
            <person name="Abe Y."/>
            <person name="Kisaki G."/>
            <person name="Hamano K."/>
            <person name="Suezawa K."/>
            <person name="Otani M."/>
            <person name="Fukuda T."/>
            <person name="Manabe T."/>
            <person name="Gomi K."/>
            <person name="Tabuchi M."/>
            <person name="Akimitsu K."/>
            <person name="Kataoka I."/>
        </authorList>
    </citation>
    <scope>NUCLEOTIDE SEQUENCE [LARGE SCALE GENOMIC DNA]</scope>
    <source>
        <strain evidence="8">cv. Fuchu</strain>
    </source>
</reference>
<comment type="caution">
    <text evidence="7">The sequence shown here is derived from an EMBL/GenBank/DDBJ whole genome shotgun (WGS) entry which is preliminary data.</text>
</comment>
<proteinExistence type="inferred from homology"/>
<dbReference type="Proteomes" id="UP000585474">
    <property type="component" value="Unassembled WGS sequence"/>
</dbReference>
<dbReference type="EMBL" id="BJWL01000011">
    <property type="protein sequence ID" value="GFY95995.1"/>
    <property type="molecule type" value="Genomic_DNA"/>
</dbReference>
<evidence type="ECO:0000256" key="3">
    <source>
        <dbReference type="ARBA" id="ARBA00022676"/>
    </source>
</evidence>
<dbReference type="AlphaFoldDB" id="A0A7J0FBF4"/>
<sequence>MEAEGTIVLPPWVAFAVWLRPGVWECMWVNLNALVVEELSVPEYLQFKEELVDGPCNGNFVLELDFEPFKVNWEWS</sequence>
<evidence type="ECO:0000313" key="8">
    <source>
        <dbReference type="Proteomes" id="UP000585474"/>
    </source>
</evidence>
<dbReference type="GO" id="GO:0016157">
    <property type="term" value="F:sucrose synthase activity"/>
    <property type="evidence" value="ECO:0007669"/>
    <property type="project" value="UniProtKB-EC"/>
</dbReference>
<dbReference type="EC" id="2.4.1.13" evidence="2"/>
<dbReference type="InterPro" id="IPR012820">
    <property type="entry name" value="Sucrose_synthase_pln/cyn"/>
</dbReference>
<evidence type="ECO:0000256" key="4">
    <source>
        <dbReference type="ARBA" id="ARBA00022679"/>
    </source>
</evidence>
<gene>
    <name evidence="7" type="ORF">Acr_11g0003010</name>
</gene>
<comment type="similarity">
    <text evidence="1">Belongs to the glycosyltransferase 1 family. Plant sucrose synthase subfamily.</text>
</comment>
<dbReference type="OrthoDB" id="1721603at2759"/>
<dbReference type="PANTHER" id="PTHR45839">
    <property type="match status" value="1"/>
</dbReference>
<dbReference type="PANTHER" id="PTHR45839:SF21">
    <property type="entry name" value="SUCROSE SYNTHASE"/>
    <property type="match status" value="1"/>
</dbReference>
<keyword evidence="3" id="KW-0328">Glycosyltransferase</keyword>
<comment type="catalytic activity">
    <reaction evidence="5">
        <text>an NDP-alpha-D-glucose + D-fructose = a ribonucleoside 5'-diphosphate + sucrose + H(+)</text>
        <dbReference type="Rhea" id="RHEA:16241"/>
        <dbReference type="ChEBI" id="CHEBI:15378"/>
        <dbReference type="ChEBI" id="CHEBI:17992"/>
        <dbReference type="ChEBI" id="CHEBI:37721"/>
        <dbReference type="ChEBI" id="CHEBI:57930"/>
        <dbReference type="ChEBI" id="CHEBI:76533"/>
        <dbReference type="EC" id="2.4.1.13"/>
    </reaction>
</comment>